<protein>
    <submittedName>
        <fullName evidence="1">Uncharacterized protein</fullName>
    </submittedName>
</protein>
<comment type="caution">
    <text evidence="1">The sequence shown here is derived from an EMBL/GenBank/DDBJ whole genome shotgun (WGS) entry which is preliminary data.</text>
</comment>
<name>D4BAA8_9ENTR</name>
<proteinExistence type="predicted"/>
<dbReference type="Proteomes" id="UP000003880">
    <property type="component" value="Unassembled WGS sequence"/>
</dbReference>
<dbReference type="AlphaFoldDB" id="D4BAA8"/>
<gene>
    <name evidence="1" type="ORF">CIT292_07402</name>
</gene>
<dbReference type="HOGENOM" id="CLU_3307005_0_0_6"/>
<sequence length="39" mass="4400">MTLYNVIPAGRNKIICADCKMTPPAAPCHSQQLFMFHHN</sequence>
<dbReference type="EMBL" id="ABWL02000006">
    <property type="protein sequence ID" value="EFE09119.1"/>
    <property type="molecule type" value="Genomic_DNA"/>
</dbReference>
<evidence type="ECO:0000313" key="2">
    <source>
        <dbReference type="Proteomes" id="UP000003880"/>
    </source>
</evidence>
<reference evidence="1 2" key="1">
    <citation type="submission" date="2010-02" db="EMBL/GenBank/DDBJ databases">
        <authorList>
            <person name="Weinstock G."/>
            <person name="Sodergren E."/>
            <person name="Clifton S."/>
            <person name="Fulton L."/>
            <person name="Fulton B."/>
            <person name="Courtney L."/>
            <person name="Fronick C."/>
            <person name="Harrison M."/>
            <person name="Strong C."/>
            <person name="Farmer C."/>
            <person name="Delahaunty K."/>
            <person name="Markovic C."/>
            <person name="Hall O."/>
            <person name="Minx P."/>
            <person name="Tomlinson C."/>
            <person name="Mitreva M."/>
            <person name="Nelson J."/>
            <person name="Hou S."/>
            <person name="Wollam A."/>
            <person name="Pepin K.H."/>
            <person name="Johnson M."/>
            <person name="Bhonagiri V."/>
            <person name="Zhang X."/>
            <person name="Suruliraj S."/>
            <person name="Warren W."/>
            <person name="Chinwalla A."/>
            <person name="Mardis E.R."/>
            <person name="Wilson R.K."/>
        </authorList>
    </citation>
    <scope>NUCLEOTIDE SEQUENCE [LARGE SCALE GENOMIC DNA]</scope>
    <source>
        <strain evidence="1 2">ATCC 29220</strain>
    </source>
</reference>
<accession>D4BAA8</accession>
<organism evidence="1 2">
    <name type="scientific">Citrobacter youngae ATCC 29220</name>
    <dbReference type="NCBI Taxonomy" id="500640"/>
    <lineage>
        <taxon>Bacteria</taxon>
        <taxon>Pseudomonadati</taxon>
        <taxon>Pseudomonadota</taxon>
        <taxon>Gammaproteobacteria</taxon>
        <taxon>Enterobacterales</taxon>
        <taxon>Enterobacteriaceae</taxon>
        <taxon>Citrobacter</taxon>
        <taxon>Citrobacter freundii complex</taxon>
    </lineage>
</organism>
<evidence type="ECO:0000313" key="1">
    <source>
        <dbReference type="EMBL" id="EFE09119.1"/>
    </source>
</evidence>